<dbReference type="EMBL" id="MNYY01000147">
    <property type="protein sequence ID" value="OIP66891.1"/>
    <property type="molecule type" value="Genomic_DNA"/>
</dbReference>
<evidence type="ECO:0000256" key="7">
    <source>
        <dbReference type="SAM" id="Phobius"/>
    </source>
</evidence>
<evidence type="ECO:0000313" key="8">
    <source>
        <dbReference type="EMBL" id="OIP66891.1"/>
    </source>
</evidence>
<sequence length="165" mass="19399">MKSKIIMFFVAFIVWCLLDWVPDWQHLIVGGFVSAFVTFMIGDLFITRPHVLKHPLRYWYFFAYYLPIFLWECFKANLDVAYRVLHPRLPINPGIVKVKVELKTDTALTFLANSITLTPGTMSVDIDKENGILYIHWINVKTKDIESATRIIVERFEKILKKIFD</sequence>
<protein>
    <recommendedName>
        <fullName evidence="10">Cation:proton antiporter</fullName>
    </recommendedName>
</protein>
<dbReference type="GO" id="GO:0005886">
    <property type="term" value="C:plasma membrane"/>
    <property type="evidence" value="ECO:0007669"/>
    <property type="project" value="UniProtKB-SubCell"/>
</dbReference>
<evidence type="ECO:0000256" key="5">
    <source>
        <dbReference type="ARBA" id="ARBA00022989"/>
    </source>
</evidence>
<dbReference type="PIRSF" id="PIRSF019239">
    <property type="entry name" value="MrpE"/>
    <property type="match status" value="1"/>
</dbReference>
<evidence type="ECO:0000313" key="9">
    <source>
        <dbReference type="Proteomes" id="UP000182763"/>
    </source>
</evidence>
<keyword evidence="4 7" id="KW-0812">Transmembrane</keyword>
<reference evidence="8 9" key="1">
    <citation type="journal article" date="2016" name="Environ. Microbiol.">
        <title>Genomic resolution of a cold subsurface aquifer community provides metabolic insights for novel microbes adapted to high CO concentrations.</title>
        <authorList>
            <person name="Probst A.J."/>
            <person name="Castelle C.J."/>
            <person name="Singh A."/>
            <person name="Brown C.T."/>
            <person name="Anantharaman K."/>
            <person name="Sharon I."/>
            <person name="Hug L.A."/>
            <person name="Burstein D."/>
            <person name="Emerson J.B."/>
            <person name="Thomas B.C."/>
            <person name="Banfield J.F."/>
        </authorList>
    </citation>
    <scope>NUCLEOTIDE SEQUENCE [LARGE SCALE GENOMIC DNA]</scope>
    <source>
        <strain evidence="8">CG2_30_33_13</strain>
    </source>
</reference>
<feature type="transmembrane region" description="Helical" evidence="7">
    <location>
        <begin position="5"/>
        <end position="21"/>
    </location>
</feature>
<feature type="transmembrane region" description="Helical" evidence="7">
    <location>
        <begin position="27"/>
        <end position="46"/>
    </location>
</feature>
<organism evidence="8 9">
    <name type="scientific">Candidatus Infernicultor aquiphilus</name>
    <dbReference type="NCBI Taxonomy" id="1805029"/>
    <lineage>
        <taxon>Bacteria</taxon>
        <taxon>Pseudomonadati</taxon>
        <taxon>Atribacterota</taxon>
        <taxon>Candidatus Phoenicimicrobiia</taxon>
        <taxon>Candidatus Pheonicimicrobiales</taxon>
        <taxon>Candidatus Phoenicimicrobiaceae</taxon>
        <taxon>Candidatus Infernicultor</taxon>
    </lineage>
</organism>
<evidence type="ECO:0000256" key="1">
    <source>
        <dbReference type="ARBA" id="ARBA00004651"/>
    </source>
</evidence>
<accession>A0A1J5G3S5</accession>
<name>A0A1J5G3S5_9BACT</name>
<evidence type="ECO:0000256" key="3">
    <source>
        <dbReference type="ARBA" id="ARBA00022475"/>
    </source>
</evidence>
<dbReference type="AlphaFoldDB" id="A0A1J5G3S5"/>
<comment type="similarity">
    <text evidence="2">Belongs to the CPA3 antiporters (TC 2.A.63) subunit E family.</text>
</comment>
<dbReference type="InterPro" id="IPR002758">
    <property type="entry name" value="Cation_antiport_E"/>
</dbReference>
<evidence type="ECO:0000256" key="4">
    <source>
        <dbReference type="ARBA" id="ARBA00022692"/>
    </source>
</evidence>
<dbReference type="STRING" id="1805029.AUK42_07400"/>
<dbReference type="GO" id="GO:0008324">
    <property type="term" value="F:monoatomic cation transmembrane transporter activity"/>
    <property type="evidence" value="ECO:0007669"/>
    <property type="project" value="InterPro"/>
</dbReference>
<feature type="transmembrane region" description="Helical" evidence="7">
    <location>
        <begin position="58"/>
        <end position="78"/>
    </location>
</feature>
<comment type="subcellular location">
    <subcellularLocation>
        <location evidence="1">Cell membrane</location>
        <topology evidence="1">Multi-pass membrane protein</topology>
    </subcellularLocation>
</comment>
<gene>
    <name evidence="8" type="ORF">AUK42_07400</name>
</gene>
<dbReference type="PANTHER" id="PTHR34584:SF1">
    <property type="entry name" value="NA(+)_H(+) ANTIPORTER SUBUNIT E1"/>
    <property type="match status" value="1"/>
</dbReference>
<comment type="caution">
    <text evidence="8">The sequence shown here is derived from an EMBL/GenBank/DDBJ whole genome shotgun (WGS) entry which is preliminary data.</text>
</comment>
<evidence type="ECO:0000256" key="6">
    <source>
        <dbReference type="ARBA" id="ARBA00023136"/>
    </source>
</evidence>
<keyword evidence="3" id="KW-1003">Cell membrane</keyword>
<dbReference type="Proteomes" id="UP000182763">
    <property type="component" value="Unassembled WGS sequence"/>
</dbReference>
<dbReference type="PANTHER" id="PTHR34584">
    <property type="entry name" value="NA(+)/H(+) ANTIPORTER SUBUNIT E1"/>
    <property type="match status" value="1"/>
</dbReference>
<keyword evidence="6 7" id="KW-0472">Membrane</keyword>
<evidence type="ECO:0008006" key="10">
    <source>
        <dbReference type="Google" id="ProtNLM"/>
    </source>
</evidence>
<dbReference type="Pfam" id="PF01899">
    <property type="entry name" value="MNHE"/>
    <property type="match status" value="1"/>
</dbReference>
<proteinExistence type="inferred from homology"/>
<evidence type="ECO:0000256" key="2">
    <source>
        <dbReference type="ARBA" id="ARBA00006228"/>
    </source>
</evidence>
<keyword evidence="5 7" id="KW-1133">Transmembrane helix</keyword>